<dbReference type="InterPro" id="IPR036291">
    <property type="entry name" value="NAD(P)-bd_dom_sf"/>
</dbReference>
<keyword evidence="4" id="KW-0521">NADP</keyword>
<evidence type="ECO:0000259" key="7">
    <source>
        <dbReference type="SMART" id="SM00829"/>
    </source>
</evidence>
<protein>
    <submittedName>
        <fullName evidence="8">NADPH:quinone reductase</fullName>
    </submittedName>
</protein>
<accession>A0A7V8NPD7</accession>
<dbReference type="Pfam" id="PF00107">
    <property type="entry name" value="ADH_zinc_N"/>
    <property type="match status" value="1"/>
</dbReference>
<proteinExistence type="predicted"/>
<name>A0A7V8NPD7_9BACT</name>
<keyword evidence="3" id="KW-0963">Cytoplasm</keyword>
<evidence type="ECO:0000256" key="1">
    <source>
        <dbReference type="ARBA" id="ARBA00004496"/>
    </source>
</evidence>
<gene>
    <name evidence="8" type="ORF">HRJ53_07110</name>
</gene>
<keyword evidence="6" id="KW-0007">Acetylation</keyword>
<dbReference type="InterPro" id="IPR051603">
    <property type="entry name" value="Zinc-ADH_QOR/CCCR"/>
</dbReference>
<dbReference type="FunFam" id="3.40.50.720:FF:000244">
    <property type="entry name" value="quinone oxidoreductase"/>
    <property type="match status" value="1"/>
</dbReference>
<dbReference type="Gene3D" id="3.90.180.10">
    <property type="entry name" value="Medium-chain alcohol dehydrogenases, catalytic domain"/>
    <property type="match status" value="1"/>
</dbReference>
<feature type="non-terminal residue" evidence="8">
    <location>
        <position position="1"/>
    </location>
</feature>
<dbReference type="AlphaFoldDB" id="A0A7V8NPD7"/>
<dbReference type="EMBL" id="JACDQQ010000694">
    <property type="protein sequence ID" value="MBA0084745.1"/>
    <property type="molecule type" value="Genomic_DNA"/>
</dbReference>
<comment type="subunit">
    <text evidence="2">Homotetramer.</text>
</comment>
<dbReference type="PANTHER" id="PTHR44154">
    <property type="entry name" value="QUINONE OXIDOREDUCTASE"/>
    <property type="match status" value="1"/>
</dbReference>
<dbReference type="Proteomes" id="UP000567293">
    <property type="component" value="Unassembled WGS sequence"/>
</dbReference>
<dbReference type="SMART" id="SM00829">
    <property type="entry name" value="PKS_ER"/>
    <property type="match status" value="1"/>
</dbReference>
<comment type="caution">
    <text evidence="8">The sequence shown here is derived from an EMBL/GenBank/DDBJ whole genome shotgun (WGS) entry which is preliminary data.</text>
</comment>
<organism evidence="8 9">
    <name type="scientific">Candidatus Acidiferrum panamense</name>
    <dbReference type="NCBI Taxonomy" id="2741543"/>
    <lineage>
        <taxon>Bacteria</taxon>
        <taxon>Pseudomonadati</taxon>
        <taxon>Acidobacteriota</taxon>
        <taxon>Terriglobia</taxon>
        <taxon>Candidatus Acidiferrales</taxon>
        <taxon>Candidatus Acidiferrum</taxon>
    </lineage>
</organism>
<dbReference type="PROSITE" id="PS01162">
    <property type="entry name" value="QOR_ZETA_CRYSTAL"/>
    <property type="match status" value="1"/>
</dbReference>
<keyword evidence="9" id="KW-1185">Reference proteome</keyword>
<dbReference type="GO" id="GO:0003730">
    <property type="term" value="F:mRNA 3'-UTR binding"/>
    <property type="evidence" value="ECO:0007669"/>
    <property type="project" value="TreeGrafter"/>
</dbReference>
<dbReference type="Gene3D" id="3.40.50.720">
    <property type="entry name" value="NAD(P)-binding Rossmann-like Domain"/>
    <property type="match status" value="1"/>
</dbReference>
<dbReference type="GO" id="GO:0008270">
    <property type="term" value="F:zinc ion binding"/>
    <property type="evidence" value="ECO:0007669"/>
    <property type="project" value="InterPro"/>
</dbReference>
<evidence type="ECO:0000256" key="2">
    <source>
        <dbReference type="ARBA" id="ARBA00011881"/>
    </source>
</evidence>
<evidence type="ECO:0000313" key="8">
    <source>
        <dbReference type="EMBL" id="MBA0084745.1"/>
    </source>
</evidence>
<dbReference type="SUPFAM" id="SSF51735">
    <property type="entry name" value="NAD(P)-binding Rossmann-fold domains"/>
    <property type="match status" value="1"/>
</dbReference>
<feature type="domain" description="Enoyl reductase (ER)" evidence="7">
    <location>
        <begin position="1"/>
        <end position="260"/>
    </location>
</feature>
<dbReference type="GO" id="GO:0003960">
    <property type="term" value="F:quinone reductase (NADPH) activity"/>
    <property type="evidence" value="ECO:0007669"/>
    <property type="project" value="TreeGrafter"/>
</dbReference>
<dbReference type="Pfam" id="PF08240">
    <property type="entry name" value="ADH_N"/>
    <property type="match status" value="1"/>
</dbReference>
<dbReference type="SUPFAM" id="SSF50129">
    <property type="entry name" value="GroES-like"/>
    <property type="match status" value="1"/>
</dbReference>
<comment type="subcellular location">
    <subcellularLocation>
        <location evidence="1">Cytoplasm</location>
    </subcellularLocation>
</comment>
<dbReference type="GO" id="GO:0070402">
    <property type="term" value="F:NADPH binding"/>
    <property type="evidence" value="ECO:0007669"/>
    <property type="project" value="TreeGrafter"/>
</dbReference>
<dbReference type="CDD" id="cd08253">
    <property type="entry name" value="zeta_crystallin"/>
    <property type="match status" value="1"/>
</dbReference>
<dbReference type="InterPro" id="IPR011032">
    <property type="entry name" value="GroES-like_sf"/>
</dbReference>
<dbReference type="InterPro" id="IPR013149">
    <property type="entry name" value="ADH-like_C"/>
</dbReference>
<reference evidence="8" key="1">
    <citation type="submission" date="2020-06" db="EMBL/GenBank/DDBJ databases">
        <title>Legume-microbial interactions unlock mineral nutrients during tropical forest succession.</title>
        <authorList>
            <person name="Epihov D.Z."/>
        </authorList>
    </citation>
    <scope>NUCLEOTIDE SEQUENCE [LARGE SCALE GENOMIC DNA]</scope>
    <source>
        <strain evidence="8">Pan2503</strain>
    </source>
</reference>
<keyword evidence="5" id="KW-0694">RNA-binding</keyword>
<evidence type="ECO:0000256" key="6">
    <source>
        <dbReference type="ARBA" id="ARBA00022990"/>
    </source>
</evidence>
<dbReference type="InterPro" id="IPR020843">
    <property type="entry name" value="ER"/>
</dbReference>
<evidence type="ECO:0000256" key="5">
    <source>
        <dbReference type="ARBA" id="ARBA00022884"/>
    </source>
</evidence>
<dbReference type="InterPro" id="IPR013154">
    <property type="entry name" value="ADH-like_N"/>
</dbReference>
<evidence type="ECO:0000313" key="9">
    <source>
        <dbReference type="Proteomes" id="UP000567293"/>
    </source>
</evidence>
<dbReference type="PANTHER" id="PTHR44154:SF1">
    <property type="entry name" value="QUINONE OXIDOREDUCTASE"/>
    <property type="match status" value="1"/>
</dbReference>
<evidence type="ECO:0000256" key="3">
    <source>
        <dbReference type="ARBA" id="ARBA00022490"/>
    </source>
</evidence>
<evidence type="ECO:0000256" key="4">
    <source>
        <dbReference type="ARBA" id="ARBA00022857"/>
    </source>
</evidence>
<dbReference type="InterPro" id="IPR002364">
    <property type="entry name" value="Quin_OxRdtase/zeta-crystal_CS"/>
</dbReference>
<dbReference type="GO" id="GO:0005829">
    <property type="term" value="C:cytosol"/>
    <property type="evidence" value="ECO:0007669"/>
    <property type="project" value="TreeGrafter"/>
</dbReference>
<sequence>TAPGSDGAGVVEAVAEGVKKAKVGDRVYTAKTITGAYAQYALALEEQVHMLPSKISFSQGAGVWVPYGTAYHALIHSAKARASETVLVHGASGGVGSAGVQMARAMGLTVLGTAGTQRGLDLVKREGAHQVFDHNKAGYQEEILQATGGRGVDVILEMLANVNLAHDLKLLAVRGRVIVIGNRGEATINARELMGRRGSIRAFTLWGITPAEEADIHAGLIAGLENGTLRPVVGKELPLAEAARAHKEILEPGAAGKIVLVT</sequence>